<evidence type="ECO:0000313" key="2">
    <source>
        <dbReference type="EMBL" id="NHZ66129.1"/>
    </source>
</evidence>
<comment type="caution">
    <text evidence="2">The sequence shown here is derived from an EMBL/GenBank/DDBJ whole genome shotgun (WGS) entry which is preliminary data.</text>
</comment>
<organism evidence="2 3">
    <name type="scientific">Massilia genomosp. 1</name>
    <dbReference type="NCBI Taxonomy" id="2609280"/>
    <lineage>
        <taxon>Bacteria</taxon>
        <taxon>Pseudomonadati</taxon>
        <taxon>Pseudomonadota</taxon>
        <taxon>Betaproteobacteria</taxon>
        <taxon>Burkholderiales</taxon>
        <taxon>Oxalobacteraceae</taxon>
        <taxon>Telluria group</taxon>
        <taxon>Massilia</taxon>
    </lineage>
</organism>
<dbReference type="InterPro" id="IPR025460">
    <property type="entry name" value="DUF4280"/>
</dbReference>
<keyword evidence="3" id="KW-1185">Reference proteome</keyword>
<keyword evidence="1" id="KW-0732">Signal</keyword>
<protein>
    <submittedName>
        <fullName evidence="2">DUF4280 domain-containing protein</fullName>
    </submittedName>
</protein>
<reference evidence="2 3" key="1">
    <citation type="submission" date="2019-10" db="EMBL/GenBank/DDBJ databases">
        <title>Taxonomy of Antarctic Massilia spp.: description of Massilia rubra sp. nov., Massilia aquatica sp. nov., Massilia mucilaginosa sp. nov., Massilia frigida sp. nov. isolated from streams, lakes and regoliths.</title>
        <authorList>
            <person name="Holochova P."/>
            <person name="Sedlacek I."/>
            <person name="Kralova S."/>
            <person name="Maslanova I."/>
            <person name="Busse H.-J."/>
            <person name="Stankova E."/>
            <person name="Vrbovska V."/>
            <person name="Kovarovic V."/>
            <person name="Bartak M."/>
            <person name="Svec P."/>
            <person name="Pantucek R."/>
        </authorList>
    </citation>
    <scope>NUCLEOTIDE SEQUENCE [LARGE SCALE GENOMIC DNA]</scope>
    <source>
        <strain evidence="2 3">CCM 8694</strain>
    </source>
</reference>
<proteinExistence type="predicted"/>
<dbReference type="Pfam" id="PF14107">
    <property type="entry name" value="DUF4280"/>
    <property type="match status" value="1"/>
</dbReference>
<sequence length="142" mass="14062">MSAATRSRPERRAVSLCVCLGASLQCSFGVAPSALAVLPANRVSVDGVPAATVIDCAPIVNVPPFGMCTSMANPMVIAATAAALGVPTPMPCIPVPTGPWIVGAPTVVIGGMAALNSDAKLACSWGGVIQILVPGQASTVVP</sequence>
<accession>A0ABX0N7I8</accession>
<gene>
    <name evidence="2" type="ORF">F1735_28205</name>
</gene>
<feature type="signal peptide" evidence="1">
    <location>
        <begin position="1"/>
        <end position="36"/>
    </location>
</feature>
<feature type="chain" id="PRO_5047071918" evidence="1">
    <location>
        <begin position="37"/>
        <end position="142"/>
    </location>
</feature>
<name>A0ABX0N7I8_9BURK</name>
<evidence type="ECO:0000313" key="3">
    <source>
        <dbReference type="Proteomes" id="UP000610594"/>
    </source>
</evidence>
<evidence type="ECO:0000256" key="1">
    <source>
        <dbReference type="SAM" id="SignalP"/>
    </source>
</evidence>
<dbReference type="EMBL" id="WHJF01000115">
    <property type="protein sequence ID" value="NHZ66129.1"/>
    <property type="molecule type" value="Genomic_DNA"/>
</dbReference>
<dbReference type="Proteomes" id="UP000610594">
    <property type="component" value="Unassembled WGS sequence"/>
</dbReference>